<evidence type="ECO:0000313" key="1">
    <source>
        <dbReference type="EMBL" id="GIY24867.1"/>
    </source>
</evidence>
<name>A0AAV4RXM6_CAEEX</name>
<proteinExistence type="predicted"/>
<dbReference type="PROSITE" id="PS51257">
    <property type="entry name" value="PROKAR_LIPOPROTEIN"/>
    <property type="match status" value="1"/>
</dbReference>
<comment type="caution">
    <text evidence="1">The sequence shown here is derived from an EMBL/GenBank/DDBJ whole genome shotgun (WGS) entry which is preliminary data.</text>
</comment>
<evidence type="ECO:0000313" key="2">
    <source>
        <dbReference type="Proteomes" id="UP001054945"/>
    </source>
</evidence>
<accession>A0AAV4RXM6</accession>
<dbReference type="EMBL" id="BPLR01008458">
    <property type="protein sequence ID" value="GIY24867.1"/>
    <property type="molecule type" value="Genomic_DNA"/>
</dbReference>
<protein>
    <submittedName>
        <fullName evidence="1">Uncharacterized protein</fullName>
    </submittedName>
</protein>
<keyword evidence="2" id="KW-1185">Reference proteome</keyword>
<organism evidence="1 2">
    <name type="scientific">Caerostris extrusa</name>
    <name type="common">Bark spider</name>
    <name type="synonym">Caerostris bankana</name>
    <dbReference type="NCBI Taxonomy" id="172846"/>
    <lineage>
        <taxon>Eukaryota</taxon>
        <taxon>Metazoa</taxon>
        <taxon>Ecdysozoa</taxon>
        <taxon>Arthropoda</taxon>
        <taxon>Chelicerata</taxon>
        <taxon>Arachnida</taxon>
        <taxon>Araneae</taxon>
        <taxon>Araneomorphae</taxon>
        <taxon>Entelegynae</taxon>
        <taxon>Araneoidea</taxon>
        <taxon>Araneidae</taxon>
        <taxon>Caerostris</taxon>
    </lineage>
</organism>
<reference evidence="1 2" key="1">
    <citation type="submission" date="2021-06" db="EMBL/GenBank/DDBJ databases">
        <title>Caerostris extrusa draft genome.</title>
        <authorList>
            <person name="Kono N."/>
            <person name="Arakawa K."/>
        </authorList>
    </citation>
    <scope>NUCLEOTIDE SEQUENCE [LARGE SCALE GENOMIC DNA]</scope>
</reference>
<sequence length="82" mass="8797">MAVEKLNLSKNPPFYSGRAHRNTVLSVGGVSLSCETPWVASCSPDTMCRIRLVGGDLWLTTGVRKVNARGNLSSTYLGATRA</sequence>
<dbReference type="Proteomes" id="UP001054945">
    <property type="component" value="Unassembled WGS sequence"/>
</dbReference>
<dbReference type="AlphaFoldDB" id="A0AAV4RXM6"/>
<gene>
    <name evidence="1" type="ORF">CEXT_370431</name>
</gene>